<name>A0ACA9SF63_9GLOM</name>
<proteinExistence type="predicted"/>
<protein>
    <submittedName>
        <fullName evidence="1">5969_t:CDS:1</fullName>
    </submittedName>
</protein>
<keyword evidence="2" id="KW-1185">Reference proteome</keyword>
<comment type="caution">
    <text evidence="1">The sequence shown here is derived from an EMBL/GenBank/DDBJ whole genome shotgun (WGS) entry which is preliminary data.</text>
</comment>
<evidence type="ECO:0000313" key="1">
    <source>
        <dbReference type="EMBL" id="CAG8837959.1"/>
    </source>
</evidence>
<reference evidence="1" key="1">
    <citation type="submission" date="2021-06" db="EMBL/GenBank/DDBJ databases">
        <authorList>
            <person name="Kallberg Y."/>
            <person name="Tangrot J."/>
            <person name="Rosling A."/>
        </authorList>
    </citation>
    <scope>NUCLEOTIDE SEQUENCE</scope>
    <source>
        <strain evidence="1">MA461A</strain>
    </source>
</reference>
<evidence type="ECO:0000313" key="2">
    <source>
        <dbReference type="Proteomes" id="UP000789920"/>
    </source>
</evidence>
<sequence length="117" mass="13816">RTPFTNIENTLSTSPDSHPKQNEINDYSLIVNKSSPTNVISENLNVGNDNDELEELEHNLKDNSRNTSYHLPQVRVKLYCEKTFETWNKYQEVLNHYARQNNFVIRKKRVDNSHDLR</sequence>
<dbReference type="Proteomes" id="UP000789920">
    <property type="component" value="Unassembled WGS sequence"/>
</dbReference>
<organism evidence="1 2">
    <name type="scientific">Racocetra persica</name>
    <dbReference type="NCBI Taxonomy" id="160502"/>
    <lineage>
        <taxon>Eukaryota</taxon>
        <taxon>Fungi</taxon>
        <taxon>Fungi incertae sedis</taxon>
        <taxon>Mucoromycota</taxon>
        <taxon>Glomeromycotina</taxon>
        <taxon>Glomeromycetes</taxon>
        <taxon>Diversisporales</taxon>
        <taxon>Gigasporaceae</taxon>
        <taxon>Racocetra</taxon>
    </lineage>
</organism>
<feature type="non-terminal residue" evidence="1">
    <location>
        <position position="1"/>
    </location>
</feature>
<accession>A0ACA9SF63</accession>
<dbReference type="EMBL" id="CAJVQC010119096">
    <property type="protein sequence ID" value="CAG8837959.1"/>
    <property type="molecule type" value="Genomic_DNA"/>
</dbReference>
<gene>
    <name evidence="1" type="ORF">RPERSI_LOCUS30492</name>
</gene>